<dbReference type="SUPFAM" id="SSF63825">
    <property type="entry name" value="YWTD domain"/>
    <property type="match status" value="1"/>
</dbReference>
<evidence type="ECO:0000313" key="2">
    <source>
        <dbReference type="Proteomes" id="UP001158049"/>
    </source>
</evidence>
<proteinExistence type="predicted"/>
<comment type="caution">
    <text evidence="1">The sequence shown here is derived from an EMBL/GenBank/DDBJ whole genome shotgun (WGS) entry which is preliminary data.</text>
</comment>
<dbReference type="EMBL" id="FXUL01000012">
    <property type="protein sequence ID" value="SMP67293.1"/>
    <property type="molecule type" value="Genomic_DNA"/>
</dbReference>
<organism evidence="1 2">
    <name type="scientific">Noviherbaspirillum suwonense</name>
    <dbReference type="NCBI Taxonomy" id="1224511"/>
    <lineage>
        <taxon>Bacteria</taxon>
        <taxon>Pseudomonadati</taxon>
        <taxon>Pseudomonadota</taxon>
        <taxon>Betaproteobacteria</taxon>
        <taxon>Burkholderiales</taxon>
        <taxon>Oxalobacteraceae</taxon>
        <taxon>Noviherbaspirillum</taxon>
    </lineage>
</organism>
<name>A0ABY1QDA7_9BURK</name>
<gene>
    <name evidence="1" type="ORF">SAMN06295970_112141</name>
</gene>
<dbReference type="RefSeq" id="WP_283443335.1">
    <property type="nucleotide sequence ID" value="NZ_FXUL01000012.1"/>
</dbReference>
<accession>A0ABY1QDA7</accession>
<dbReference type="Proteomes" id="UP001158049">
    <property type="component" value="Unassembled WGS sequence"/>
</dbReference>
<sequence>MKIVSNSGSVKAAHSNALFAPMARRRLADLRALRKVHLAAVVAATACIAPLPSMAASPGNVLYQGMTLPSGLVKIGNDYWVSDHVFGFCKLVAGATGSAPGYVDQGSCNTAQVSPGQAAAKEATDPNDPNAKVTYAYVPDNSSKGRGVWRHTIKDGYVLNSVMLPNASIDGNRPMAVAMGPDGHLYVSLGRNNSIMRIRNPDPSFDGTPAQRTEKIGSSVVKVGPPALAFVGNALYLAENTGLTAIGAEQNGNATTCAGACTARSVNTGVGAPVFVASDATTLYLADLGNAYRYSPAASGIPGCLKPLGSGYGNVASLAVNPATDTGPASLYVADDPTAGTAFFKAIVYGVDPNSSGNCVTAGGPVIGGGGGGGGGGGVGAPPVATAPTTISGPATGATLPAALIQINTETWISDHLQGFCRLGVNGPETCVTNAALAPGQAVAVPSTLNGAAVTYVYVPDTASKGLGVWRLLHDGTRIVNATLLAPGKLSGARASAVAYGPDKKLYVVAGKNNSVMRIDTPEGNSTNVENIGFVSGRAGPASMTFRGEDLYFAEATGITTIPAAKNCSSRLLCTARTFASPVGAPVFVTSDGNYLYIADVSKAYRFTFAGTSPSAITELGTGFATISAIGFNSQPPASGMPGQTVRNLFVGDDTTAGTLTGTGRVWRLDMSNLTWP</sequence>
<keyword evidence="2" id="KW-1185">Reference proteome</keyword>
<protein>
    <submittedName>
        <fullName evidence="1">Uncharacterized protein</fullName>
    </submittedName>
</protein>
<evidence type="ECO:0000313" key="1">
    <source>
        <dbReference type="EMBL" id="SMP67293.1"/>
    </source>
</evidence>
<reference evidence="1 2" key="1">
    <citation type="submission" date="2017-05" db="EMBL/GenBank/DDBJ databases">
        <authorList>
            <person name="Varghese N."/>
            <person name="Submissions S."/>
        </authorList>
    </citation>
    <scope>NUCLEOTIDE SEQUENCE [LARGE SCALE GENOMIC DNA]</scope>
    <source>
        <strain evidence="1 2">DSM 26001</strain>
    </source>
</reference>
<dbReference type="SUPFAM" id="SSF75011">
    <property type="entry name" value="3-carboxy-cis,cis-mucoante lactonizing enzyme"/>
    <property type="match status" value="1"/>
</dbReference>